<accession>A0A1M5XHS8</accession>
<dbReference type="AlphaFoldDB" id="A0A1M5XHS8"/>
<gene>
    <name evidence="2" type="ORF">SAMN05421807_12723</name>
</gene>
<reference evidence="3" key="1">
    <citation type="submission" date="2016-11" db="EMBL/GenBank/DDBJ databases">
        <authorList>
            <person name="Varghese N."/>
            <person name="Submissions S."/>
        </authorList>
    </citation>
    <scope>NUCLEOTIDE SEQUENCE [LARGE SCALE GENOMIC DNA]</scope>
    <source>
        <strain evidence="3">CGMCC 1.6496</strain>
    </source>
</reference>
<protein>
    <submittedName>
        <fullName evidence="2">Uncharacterized protein</fullName>
    </submittedName>
</protein>
<dbReference type="Proteomes" id="UP000184079">
    <property type="component" value="Unassembled WGS sequence"/>
</dbReference>
<organism evidence="2 3">
    <name type="scientific">Virgibacillus chiguensis</name>
    <dbReference type="NCBI Taxonomy" id="411959"/>
    <lineage>
        <taxon>Bacteria</taxon>
        <taxon>Bacillati</taxon>
        <taxon>Bacillota</taxon>
        <taxon>Bacilli</taxon>
        <taxon>Bacillales</taxon>
        <taxon>Bacillaceae</taxon>
        <taxon>Virgibacillus</taxon>
    </lineage>
</organism>
<feature type="compositionally biased region" description="Basic residues" evidence="1">
    <location>
        <begin position="8"/>
        <end position="17"/>
    </location>
</feature>
<keyword evidence="3" id="KW-1185">Reference proteome</keyword>
<feature type="region of interest" description="Disordered" evidence="1">
    <location>
        <begin position="1"/>
        <end position="20"/>
    </location>
</feature>
<evidence type="ECO:0000256" key="1">
    <source>
        <dbReference type="SAM" id="MobiDB-lite"/>
    </source>
</evidence>
<evidence type="ECO:0000313" key="3">
    <source>
        <dbReference type="Proteomes" id="UP000184079"/>
    </source>
</evidence>
<name>A0A1M5XHS8_9BACI</name>
<proteinExistence type="predicted"/>
<dbReference type="EMBL" id="FQXD01000027">
    <property type="protein sequence ID" value="SHH99425.1"/>
    <property type="molecule type" value="Genomic_DNA"/>
</dbReference>
<evidence type="ECO:0000313" key="2">
    <source>
        <dbReference type="EMBL" id="SHH99425.1"/>
    </source>
</evidence>
<sequence>MTKQNEKKRPKRKSHLKLGKETFGDMPMEECFRKAFEPYFNPDKAKSTYLSRLE</sequence>
<dbReference type="RefSeq" id="WP_162985790.1">
    <property type="nucleotide sequence ID" value="NZ_FQXD01000027.1"/>
</dbReference>